<protein>
    <submittedName>
        <fullName evidence="2">Carbohydrate-binding protein</fullName>
    </submittedName>
</protein>
<dbReference type="Proteomes" id="UP000824031">
    <property type="component" value="Unassembled WGS sequence"/>
</dbReference>
<dbReference type="EMBL" id="DXBO01000143">
    <property type="protein sequence ID" value="HIZ49067.1"/>
    <property type="molecule type" value="Genomic_DNA"/>
</dbReference>
<evidence type="ECO:0000259" key="1">
    <source>
        <dbReference type="Pfam" id="PF24135"/>
    </source>
</evidence>
<gene>
    <name evidence="2" type="ORF">H9810_10130</name>
</gene>
<evidence type="ECO:0000313" key="2">
    <source>
        <dbReference type="EMBL" id="HIZ49067.1"/>
    </source>
</evidence>
<evidence type="ECO:0000313" key="3">
    <source>
        <dbReference type="Proteomes" id="UP000824031"/>
    </source>
</evidence>
<dbReference type="InterPro" id="IPR008979">
    <property type="entry name" value="Galactose-bd-like_sf"/>
</dbReference>
<sequence length="269" mass="29666">MEQIKLKLINSAGQTLLTRPAAARVSLVYRAAYRPGDYIALETGMPGQYLVVQFEDTLPPALVYVTGREVDFPIPFGEQASTYSPKAFAGDCHILRARFATAEEIAARRNLAFNPYDRHGDTGLYPHAHANVETRGEAVFAARNAVDGVYENDSHGTWPYQSWGINRDPQAALTLDFGRPVTLDEVRLTLRADFPHDSWWTAATVRFSDGSTEVLTLEKTGEPQRFAITPRTVTGLTLCELKKADDSSPFPALTQIEAWGAEAAPPARQ</sequence>
<dbReference type="InterPro" id="IPR055826">
    <property type="entry name" value="DUF7402"/>
</dbReference>
<dbReference type="Gene3D" id="2.60.120.260">
    <property type="entry name" value="Galactose-binding domain-like"/>
    <property type="match status" value="1"/>
</dbReference>
<organism evidence="2 3">
    <name type="scientific">Candidatus Gemmiger excrementavium</name>
    <dbReference type="NCBI Taxonomy" id="2838608"/>
    <lineage>
        <taxon>Bacteria</taxon>
        <taxon>Bacillati</taxon>
        <taxon>Bacillota</taxon>
        <taxon>Clostridia</taxon>
        <taxon>Eubacteriales</taxon>
        <taxon>Gemmiger</taxon>
    </lineage>
</organism>
<comment type="caution">
    <text evidence="2">The sequence shown here is derived from an EMBL/GenBank/DDBJ whole genome shotgun (WGS) entry which is preliminary data.</text>
</comment>
<name>A0A9D2F4S4_9FIRM</name>
<dbReference type="SUPFAM" id="SSF49785">
    <property type="entry name" value="Galactose-binding domain-like"/>
    <property type="match status" value="1"/>
</dbReference>
<reference evidence="2" key="2">
    <citation type="submission" date="2021-04" db="EMBL/GenBank/DDBJ databases">
        <authorList>
            <person name="Gilroy R."/>
        </authorList>
    </citation>
    <scope>NUCLEOTIDE SEQUENCE</scope>
    <source>
        <strain evidence="2">3436</strain>
    </source>
</reference>
<accession>A0A9D2F4S4</accession>
<reference evidence="2" key="1">
    <citation type="journal article" date="2021" name="PeerJ">
        <title>Extensive microbial diversity within the chicken gut microbiome revealed by metagenomics and culture.</title>
        <authorList>
            <person name="Gilroy R."/>
            <person name="Ravi A."/>
            <person name="Getino M."/>
            <person name="Pursley I."/>
            <person name="Horton D.L."/>
            <person name="Alikhan N.F."/>
            <person name="Baker D."/>
            <person name="Gharbi K."/>
            <person name="Hall N."/>
            <person name="Watson M."/>
            <person name="Adriaenssens E.M."/>
            <person name="Foster-Nyarko E."/>
            <person name="Jarju S."/>
            <person name="Secka A."/>
            <person name="Antonio M."/>
            <person name="Oren A."/>
            <person name="Chaudhuri R.R."/>
            <person name="La Ragione R."/>
            <person name="Hildebrand F."/>
            <person name="Pallen M.J."/>
        </authorList>
    </citation>
    <scope>NUCLEOTIDE SEQUENCE</scope>
    <source>
        <strain evidence="2">3436</strain>
    </source>
</reference>
<feature type="domain" description="DUF7402" evidence="1">
    <location>
        <begin position="137"/>
        <end position="238"/>
    </location>
</feature>
<proteinExistence type="predicted"/>
<dbReference type="AlphaFoldDB" id="A0A9D2F4S4"/>
<dbReference type="Pfam" id="PF24135">
    <property type="entry name" value="DUF7402"/>
    <property type="match status" value="1"/>
</dbReference>